<keyword evidence="3" id="KW-1185">Reference proteome</keyword>
<evidence type="ECO:0000259" key="1">
    <source>
        <dbReference type="PROSITE" id="PS50104"/>
    </source>
</evidence>
<reference evidence="2 3" key="1">
    <citation type="submission" date="2022-06" db="EMBL/GenBank/DDBJ databases">
        <title>Isolation of gut microbiota from human fecal samples.</title>
        <authorList>
            <person name="Pamer E.G."/>
            <person name="Barat B."/>
            <person name="Waligurski E."/>
            <person name="Medina S."/>
            <person name="Paddock L."/>
            <person name="Mostad J."/>
        </authorList>
    </citation>
    <scope>NUCLEOTIDE SEQUENCE [LARGE SCALE GENOMIC DNA]</scope>
    <source>
        <strain evidence="2 3">SL.3.17</strain>
    </source>
</reference>
<dbReference type="InterPro" id="IPR035897">
    <property type="entry name" value="Toll_tir_struct_dom_sf"/>
</dbReference>
<dbReference type="Proteomes" id="UP001524502">
    <property type="component" value="Unassembled WGS sequence"/>
</dbReference>
<gene>
    <name evidence="2" type="ORF">NE619_17920</name>
</gene>
<dbReference type="PROSITE" id="PS50104">
    <property type="entry name" value="TIR"/>
    <property type="match status" value="1"/>
</dbReference>
<keyword evidence="2" id="KW-0675">Receptor</keyword>
<evidence type="ECO:0000313" key="2">
    <source>
        <dbReference type="EMBL" id="MCQ4638610.1"/>
    </source>
</evidence>
<feature type="domain" description="TIR" evidence="1">
    <location>
        <begin position="1"/>
        <end position="123"/>
    </location>
</feature>
<dbReference type="Pfam" id="PF13676">
    <property type="entry name" value="TIR_2"/>
    <property type="match status" value="1"/>
</dbReference>
<accession>A0ABT1RTT3</accession>
<proteinExistence type="predicted"/>
<organism evidence="2 3">
    <name type="scientific">Anaerovorax odorimutans</name>
    <dbReference type="NCBI Taxonomy" id="109327"/>
    <lineage>
        <taxon>Bacteria</taxon>
        <taxon>Bacillati</taxon>
        <taxon>Bacillota</taxon>
        <taxon>Clostridia</taxon>
        <taxon>Peptostreptococcales</taxon>
        <taxon>Anaerovoracaceae</taxon>
        <taxon>Anaerovorax</taxon>
    </lineage>
</organism>
<dbReference type="RefSeq" id="WP_256133816.1">
    <property type="nucleotide sequence ID" value="NZ_JANFXK010000051.1"/>
</dbReference>
<dbReference type="Gene3D" id="3.40.50.10140">
    <property type="entry name" value="Toll/interleukin-1 receptor homology (TIR) domain"/>
    <property type="match status" value="1"/>
</dbReference>
<protein>
    <submittedName>
        <fullName evidence="2">Toll/interleukin-1 receptor domain-containing protein</fullName>
    </submittedName>
</protein>
<dbReference type="InterPro" id="IPR000157">
    <property type="entry name" value="TIR_dom"/>
</dbReference>
<name>A0ABT1RTT3_9FIRM</name>
<evidence type="ECO:0000313" key="3">
    <source>
        <dbReference type="Proteomes" id="UP001524502"/>
    </source>
</evidence>
<dbReference type="SUPFAM" id="SSF52200">
    <property type="entry name" value="Toll/Interleukin receptor TIR domain"/>
    <property type="match status" value="1"/>
</dbReference>
<sequence length="257" mass="29682">MCIDFFVSHSKEIKHTIAIPLSQTLSSLGFNTWIDQKWITTGTSIYQEIENAISKSTYCIAIIDEAFLSRKWPQKELQLFREKNNNKHKNNILPIYVNLNKLTVYKTLSWLENQAFEELKNNHFNNYADLEIICRIVGRYYGDIISTSLEKIAHEFSGYTFSCKNTLMILLNNKEYFSTDLRIAIIDICNIGGVVYAIYKSLTKSPNQIIDICFRFCNMLRDACFDTDYPLSYSMYTAASNSIVAAMEQLKVLLNVC</sequence>
<dbReference type="EMBL" id="JANFXK010000051">
    <property type="protein sequence ID" value="MCQ4638610.1"/>
    <property type="molecule type" value="Genomic_DNA"/>
</dbReference>
<comment type="caution">
    <text evidence="2">The sequence shown here is derived from an EMBL/GenBank/DDBJ whole genome shotgun (WGS) entry which is preliminary data.</text>
</comment>